<dbReference type="Proteomes" id="UP000817658">
    <property type="component" value="Chromosome 1"/>
</dbReference>
<organism evidence="2">
    <name type="scientific">Oryza sativa subsp. japonica</name>
    <name type="common">Rice</name>
    <dbReference type="NCBI Taxonomy" id="39947"/>
    <lineage>
        <taxon>Eukaryota</taxon>
        <taxon>Viridiplantae</taxon>
        <taxon>Streptophyta</taxon>
        <taxon>Embryophyta</taxon>
        <taxon>Tracheophyta</taxon>
        <taxon>Spermatophyta</taxon>
        <taxon>Magnoliopsida</taxon>
        <taxon>Liliopsida</taxon>
        <taxon>Poales</taxon>
        <taxon>Poaceae</taxon>
        <taxon>BOP clade</taxon>
        <taxon>Oryzoideae</taxon>
        <taxon>Oryzeae</taxon>
        <taxon>Oryzinae</taxon>
        <taxon>Oryza</taxon>
        <taxon>Oryza sativa</taxon>
    </lineage>
</organism>
<evidence type="ECO:0000256" key="1">
    <source>
        <dbReference type="SAM" id="MobiDB-lite"/>
    </source>
</evidence>
<feature type="region of interest" description="Disordered" evidence="1">
    <location>
        <begin position="1"/>
        <end position="23"/>
    </location>
</feature>
<dbReference type="AlphaFoldDB" id="Q5N7J9"/>
<proteinExistence type="predicted"/>
<sequence length="125" mass="14064">MLNFDEEKRRHVGGPRGGEPLMGEPVVKRVYPREAANVKRPGLPLSHMPINAIMRCRSPVAGRRHSSYYPIHFRRMKGGRKFVAEAVQMLVPGATRTLGFMHLLCRRACVFSWAVNVGTGKLIIL</sequence>
<accession>Q5N7J9</accession>
<name>Q5N7J9_ORYSJ</name>
<reference evidence="2" key="1">
    <citation type="journal article" date="2002" name="Nature">
        <title>The genome sequence and structure of rice chromosome 1.</title>
        <authorList>
            <person name="Sasaki T."/>
            <person name="Matsumoto T."/>
            <person name="Yamamoto K."/>
            <person name="Sakata K."/>
            <person name="Baba T."/>
            <person name="Katayose Y."/>
            <person name="Wu J."/>
            <person name="Niimura Y."/>
            <person name="Cheng Z."/>
            <person name="Nagamura Y."/>
            <person name="Antonio B.A."/>
            <person name="Kanamori H."/>
            <person name="Hosokawa S."/>
            <person name="Masukawa M."/>
            <person name="Arikawa K."/>
            <person name="Chiden Y."/>
            <person name="Hayashi M."/>
            <person name="Okamoto M."/>
            <person name="Ando T."/>
            <person name="Aoki H."/>
            <person name="Arita K."/>
            <person name="Hamada M."/>
            <person name="Harada C."/>
            <person name="Hijishita S."/>
            <person name="Honda M."/>
            <person name="Ichikawa Y."/>
            <person name="Idonuma A."/>
            <person name="Iijima M."/>
            <person name="Ikeda M."/>
            <person name="Ikeno M."/>
            <person name="Itoh S."/>
            <person name="Itoh T."/>
            <person name="Itoh Y."/>
            <person name="Itoh Y."/>
            <person name="Iwabuchi A."/>
            <person name="Kamiya K."/>
            <person name="Karasawa W."/>
            <person name="Katagiri S."/>
            <person name="Kikuta A."/>
            <person name="Kobayashi N."/>
            <person name="Kono I."/>
            <person name="Machita K."/>
            <person name="Maehara T."/>
            <person name="Mizuno H."/>
            <person name="Mizubayashi T."/>
            <person name="Mukai Y."/>
            <person name="Nagasaki H."/>
            <person name="Nakashima M."/>
            <person name="Nakama Y."/>
            <person name="Nakamichi Y."/>
            <person name="Nakamura M."/>
            <person name="Namiki N."/>
            <person name="Negishi M."/>
            <person name="Ohta I."/>
            <person name="Ono N."/>
            <person name="Saji S."/>
            <person name="Sakai K."/>
            <person name="Shibata M."/>
            <person name="Shimokawa T."/>
            <person name="Shomura A."/>
            <person name="Song J."/>
            <person name="Takazaki Y."/>
            <person name="Terasawa K."/>
            <person name="Tsuji K."/>
            <person name="Waki K."/>
            <person name="Yamagata H."/>
            <person name="Yamane H."/>
            <person name="Yoshiki S."/>
            <person name="Yoshihara R."/>
            <person name="Yukawa K."/>
            <person name="Zhong H."/>
            <person name="Iwama H."/>
            <person name="Endo T."/>
            <person name="Ito H."/>
            <person name="Hahn J.H."/>
            <person name="Kim H.I."/>
            <person name="Eun M.Y."/>
            <person name="Yano M."/>
            <person name="Jiang J."/>
            <person name="Gojobori T."/>
        </authorList>
    </citation>
    <scope>NUCLEOTIDE SEQUENCE [LARGE SCALE GENOMIC DNA]</scope>
</reference>
<dbReference type="EMBL" id="AP003455">
    <property type="protein sequence ID" value="BAD82557.1"/>
    <property type="molecule type" value="Genomic_DNA"/>
</dbReference>
<evidence type="ECO:0000313" key="2">
    <source>
        <dbReference type="EMBL" id="BAD82557.1"/>
    </source>
</evidence>
<gene>
    <name evidence="2" type="primary">P0519D04.50</name>
</gene>
<protein>
    <submittedName>
        <fullName evidence="2">Uncharacterized protein</fullName>
    </submittedName>
</protein>